<sequence>MEEDVRCYTTCQHKSHQVLSEQTIELLNSQEAQCGRQLLLEESDCVTEGILADGPVRFKYGNSCFSDLIEQMSTLTVPTMTEILVVGSGVGLSERYIAHKLNATTVRVTDIAPPHDMVEELSCIEAIEKYPEADTLMFVYPCFLSCGYDNVIPKFTGQYVVMVGEIAYSGHTNPCDLLEQIEQEFEEITNVDMRRYSALFSSVHEWLVVYRRHYTRHTCVSHGIMSSRIVGGKAATKRFMAHNFDFNIPEDVIPLTPDIILYTWVTAYNRPVPAGRPGEDHNYVAKMKLQAATLTDYVHVLFYSRWNMKNEREMLYQVKHRNLIAVCLEDLPDLFPKEMYKYVIREYNAMYFMDYLRQLVMYKATRFREVVRTKCDKERAAVLTGNALMYVDMDIDFHNPPKEWLAPEGVLSFIVVQNTELRIKVKALNGDLDALSRRAITEASQWMKGENCMVMVCYGKENTFRKMVPVPEVKYNLLKNLNYMIMAYYQQASCISHGNHWTHMKWHSDMHHEALTNTNDTDSD</sequence>
<evidence type="ECO:0000313" key="2">
    <source>
        <dbReference type="Proteomes" id="UP000424527"/>
    </source>
</evidence>
<accession>A0A6G0HFC8</accession>
<name>A0A6G0HFC8_LARCR</name>
<keyword evidence="2" id="KW-1185">Reference proteome</keyword>
<evidence type="ECO:0000313" key="1">
    <source>
        <dbReference type="EMBL" id="KAE8277914.1"/>
    </source>
</evidence>
<dbReference type="EMBL" id="REGW02000090">
    <property type="protein sequence ID" value="KAE8277914.1"/>
    <property type="molecule type" value="Genomic_DNA"/>
</dbReference>
<organism evidence="1 2">
    <name type="scientific">Larimichthys crocea</name>
    <name type="common">Large yellow croaker</name>
    <name type="synonym">Pseudosciaena crocea</name>
    <dbReference type="NCBI Taxonomy" id="215358"/>
    <lineage>
        <taxon>Eukaryota</taxon>
        <taxon>Metazoa</taxon>
        <taxon>Chordata</taxon>
        <taxon>Craniata</taxon>
        <taxon>Vertebrata</taxon>
        <taxon>Euteleostomi</taxon>
        <taxon>Actinopterygii</taxon>
        <taxon>Neopterygii</taxon>
        <taxon>Teleostei</taxon>
        <taxon>Neoteleostei</taxon>
        <taxon>Acanthomorphata</taxon>
        <taxon>Eupercaria</taxon>
        <taxon>Sciaenidae</taxon>
        <taxon>Larimichthys</taxon>
    </lineage>
</organism>
<gene>
    <name evidence="1" type="ORF">D5F01_LYC24033</name>
</gene>
<dbReference type="Proteomes" id="UP000424527">
    <property type="component" value="Unassembled WGS sequence"/>
</dbReference>
<dbReference type="AlphaFoldDB" id="A0A6G0HFC8"/>
<reference evidence="1 2" key="1">
    <citation type="submission" date="2019-07" db="EMBL/GenBank/DDBJ databases">
        <title>Chromosome genome assembly for large yellow croaker.</title>
        <authorList>
            <person name="Xiao S."/>
        </authorList>
    </citation>
    <scope>NUCLEOTIDE SEQUENCE [LARGE SCALE GENOMIC DNA]</scope>
    <source>
        <strain evidence="1">JMULYC20181020</strain>
        <tissue evidence="1">Muscle</tissue>
    </source>
</reference>
<proteinExistence type="predicted"/>
<protein>
    <submittedName>
        <fullName evidence="1">Uncharacterized protein</fullName>
    </submittedName>
</protein>
<comment type="caution">
    <text evidence="1">The sequence shown here is derived from an EMBL/GenBank/DDBJ whole genome shotgun (WGS) entry which is preliminary data.</text>
</comment>